<evidence type="ECO:0000313" key="2">
    <source>
        <dbReference type="WBParaSite" id="nRc.2.0.1.t29626-RA"/>
    </source>
</evidence>
<dbReference type="AlphaFoldDB" id="A0A915JTN3"/>
<evidence type="ECO:0000313" key="1">
    <source>
        <dbReference type="Proteomes" id="UP000887565"/>
    </source>
</evidence>
<reference evidence="2" key="1">
    <citation type="submission" date="2022-11" db="UniProtKB">
        <authorList>
            <consortium name="WormBaseParasite"/>
        </authorList>
    </citation>
    <scope>IDENTIFICATION</scope>
</reference>
<sequence length="70" mass="7854">MRRLEPVLSCYTTLTAGRHRPAKLDSCSFFVEKKVCASRKNIRSLLLSLRSRTLGNAKDSLEDVVGDSQK</sequence>
<dbReference type="WBParaSite" id="nRc.2.0.1.t29626-RA">
    <property type="protein sequence ID" value="nRc.2.0.1.t29626-RA"/>
    <property type="gene ID" value="nRc.2.0.1.g29626"/>
</dbReference>
<organism evidence="1 2">
    <name type="scientific">Romanomermis culicivorax</name>
    <name type="common">Nematode worm</name>
    <dbReference type="NCBI Taxonomy" id="13658"/>
    <lineage>
        <taxon>Eukaryota</taxon>
        <taxon>Metazoa</taxon>
        <taxon>Ecdysozoa</taxon>
        <taxon>Nematoda</taxon>
        <taxon>Enoplea</taxon>
        <taxon>Dorylaimia</taxon>
        <taxon>Mermithida</taxon>
        <taxon>Mermithoidea</taxon>
        <taxon>Mermithidae</taxon>
        <taxon>Romanomermis</taxon>
    </lineage>
</organism>
<proteinExistence type="predicted"/>
<accession>A0A915JTN3</accession>
<name>A0A915JTN3_ROMCU</name>
<protein>
    <submittedName>
        <fullName evidence="2">Uncharacterized protein</fullName>
    </submittedName>
</protein>
<dbReference type="Proteomes" id="UP000887565">
    <property type="component" value="Unplaced"/>
</dbReference>
<keyword evidence="1" id="KW-1185">Reference proteome</keyword>